<dbReference type="EMBL" id="KZ670268">
    <property type="protein sequence ID" value="PPR83611.1"/>
    <property type="molecule type" value="Genomic_DNA"/>
</dbReference>
<protein>
    <submittedName>
        <fullName evidence="1">Uncharacterized protein</fullName>
    </submittedName>
</protein>
<dbReference type="AlphaFoldDB" id="A0A2P5VXP4"/>
<organism evidence="1 2">
    <name type="scientific">Gossypium barbadense</name>
    <name type="common">Sea Island cotton</name>
    <name type="synonym">Hibiscus barbadensis</name>
    <dbReference type="NCBI Taxonomy" id="3634"/>
    <lineage>
        <taxon>Eukaryota</taxon>
        <taxon>Viridiplantae</taxon>
        <taxon>Streptophyta</taxon>
        <taxon>Embryophyta</taxon>
        <taxon>Tracheophyta</taxon>
        <taxon>Spermatophyta</taxon>
        <taxon>Magnoliopsida</taxon>
        <taxon>eudicotyledons</taxon>
        <taxon>Gunneridae</taxon>
        <taxon>Pentapetalae</taxon>
        <taxon>rosids</taxon>
        <taxon>malvids</taxon>
        <taxon>Malvales</taxon>
        <taxon>Malvaceae</taxon>
        <taxon>Malvoideae</taxon>
        <taxon>Gossypium</taxon>
    </lineage>
</organism>
<accession>A0A2P5VXP4</accession>
<evidence type="ECO:0000313" key="2">
    <source>
        <dbReference type="Proteomes" id="UP000239757"/>
    </source>
</evidence>
<gene>
    <name evidence="1" type="ORF">GOBAR_AA37095</name>
</gene>
<name>A0A2P5VXP4_GOSBA</name>
<sequence>MKVTVILIMVEDIERCISLSEGNCWKLACMQHVKKPKFQEAARAMHVAVKKRKEIKLLYYYRVKYAS</sequence>
<dbReference type="Proteomes" id="UP000239757">
    <property type="component" value="Unassembled WGS sequence"/>
</dbReference>
<proteinExistence type="predicted"/>
<evidence type="ECO:0000313" key="1">
    <source>
        <dbReference type="EMBL" id="PPR83611.1"/>
    </source>
</evidence>
<reference evidence="1 2" key="1">
    <citation type="submission" date="2015-01" db="EMBL/GenBank/DDBJ databases">
        <title>Genome of allotetraploid Gossypium barbadense reveals genomic plasticity and fiber elongation in cotton evolution.</title>
        <authorList>
            <person name="Chen X."/>
            <person name="Liu X."/>
            <person name="Zhao B."/>
            <person name="Zheng H."/>
            <person name="Hu Y."/>
            <person name="Lu G."/>
            <person name="Yang C."/>
            <person name="Chen J."/>
            <person name="Shan C."/>
            <person name="Zhang L."/>
            <person name="Zhou Y."/>
            <person name="Wang L."/>
            <person name="Guo W."/>
            <person name="Bai Y."/>
            <person name="Ruan J."/>
            <person name="Shangguan X."/>
            <person name="Mao Y."/>
            <person name="Jiang J."/>
            <person name="Zhu Y."/>
            <person name="Lei J."/>
            <person name="Kang H."/>
            <person name="Chen S."/>
            <person name="He X."/>
            <person name="Wang R."/>
            <person name="Wang Y."/>
            <person name="Chen J."/>
            <person name="Wang L."/>
            <person name="Yu S."/>
            <person name="Wang B."/>
            <person name="Wei J."/>
            <person name="Song S."/>
            <person name="Lu X."/>
            <person name="Gao Z."/>
            <person name="Gu W."/>
            <person name="Deng X."/>
            <person name="Ma D."/>
            <person name="Wang S."/>
            <person name="Liang W."/>
            <person name="Fang L."/>
            <person name="Cai C."/>
            <person name="Zhu X."/>
            <person name="Zhou B."/>
            <person name="Zhang Y."/>
            <person name="Chen Z."/>
            <person name="Xu S."/>
            <person name="Zhu R."/>
            <person name="Wang S."/>
            <person name="Zhang T."/>
            <person name="Zhao G."/>
        </authorList>
    </citation>
    <scope>NUCLEOTIDE SEQUENCE [LARGE SCALE GENOMIC DNA]</scope>
    <source>
        <strain evidence="2">cv. Xinhai21</strain>
        <tissue evidence="1">Leaf</tissue>
    </source>
</reference>